<evidence type="ECO:0000313" key="2">
    <source>
        <dbReference type="Proteomes" id="UP000181951"/>
    </source>
</evidence>
<accession>A0A1H8TFL8</accession>
<reference evidence="1 2" key="1">
    <citation type="submission" date="2016-10" db="EMBL/GenBank/DDBJ databases">
        <authorList>
            <person name="de Groot N.N."/>
        </authorList>
    </citation>
    <scope>NUCLEOTIDE SEQUENCE [LARGE SCALE GENOMIC DNA]</scope>
    <source>
        <strain evidence="1 2">CGMCC 4.2026</strain>
    </source>
</reference>
<dbReference type="OrthoDB" id="4278607at2"/>
<dbReference type="AlphaFoldDB" id="A0A1H8TFL8"/>
<evidence type="ECO:0000313" key="1">
    <source>
        <dbReference type="EMBL" id="SEO89273.1"/>
    </source>
</evidence>
<keyword evidence="2" id="KW-1185">Reference proteome</keyword>
<name>A0A1H8TFL8_9ACTN</name>
<protein>
    <submittedName>
        <fullName evidence="1">Uncharacterized protein</fullName>
    </submittedName>
</protein>
<dbReference type="Proteomes" id="UP000181951">
    <property type="component" value="Unassembled WGS sequence"/>
</dbReference>
<gene>
    <name evidence="1" type="ORF">SAMN05216267_10522</name>
</gene>
<dbReference type="RefSeq" id="WP_069462651.1">
    <property type="nucleotide sequence ID" value="NZ_FODD01000052.1"/>
</dbReference>
<dbReference type="EMBL" id="FODD01000052">
    <property type="protein sequence ID" value="SEO89273.1"/>
    <property type="molecule type" value="Genomic_DNA"/>
</dbReference>
<proteinExistence type="predicted"/>
<sequence>MDDTRWTDVTLHGGPLDGMTTVVDADDPEPGVGILADGCSHPGGRSWYEPDADGVWRWTHDIPWDAM</sequence>
<organism evidence="1 2">
    <name type="scientific">Actinacidiphila rubida</name>
    <dbReference type="NCBI Taxonomy" id="310780"/>
    <lineage>
        <taxon>Bacteria</taxon>
        <taxon>Bacillati</taxon>
        <taxon>Actinomycetota</taxon>
        <taxon>Actinomycetes</taxon>
        <taxon>Kitasatosporales</taxon>
        <taxon>Streptomycetaceae</taxon>
        <taxon>Actinacidiphila</taxon>
    </lineage>
</organism>